<dbReference type="EMBL" id="JARJCN010000005">
    <property type="protein sequence ID" value="KAJ7100787.1"/>
    <property type="molecule type" value="Genomic_DNA"/>
</dbReference>
<proteinExistence type="predicted"/>
<feature type="non-terminal residue" evidence="2">
    <location>
        <position position="1"/>
    </location>
</feature>
<reference evidence="2" key="1">
    <citation type="submission" date="2023-03" db="EMBL/GenBank/DDBJ databases">
        <title>Massive genome expansion in bonnet fungi (Mycena s.s.) driven by repeated elements and novel gene families across ecological guilds.</title>
        <authorList>
            <consortium name="Lawrence Berkeley National Laboratory"/>
            <person name="Harder C.B."/>
            <person name="Miyauchi S."/>
            <person name="Viragh M."/>
            <person name="Kuo A."/>
            <person name="Thoen E."/>
            <person name="Andreopoulos B."/>
            <person name="Lu D."/>
            <person name="Skrede I."/>
            <person name="Drula E."/>
            <person name="Henrissat B."/>
            <person name="Morin E."/>
            <person name="Kohler A."/>
            <person name="Barry K."/>
            <person name="LaButti K."/>
            <person name="Morin E."/>
            <person name="Salamov A."/>
            <person name="Lipzen A."/>
            <person name="Mereny Z."/>
            <person name="Hegedus B."/>
            <person name="Baldrian P."/>
            <person name="Stursova M."/>
            <person name="Weitz H."/>
            <person name="Taylor A."/>
            <person name="Grigoriev I.V."/>
            <person name="Nagy L.G."/>
            <person name="Martin F."/>
            <person name="Kauserud H."/>
        </authorList>
    </citation>
    <scope>NUCLEOTIDE SEQUENCE</scope>
    <source>
        <strain evidence="2">CBHHK173m</strain>
    </source>
</reference>
<protein>
    <submittedName>
        <fullName evidence="2">Uncharacterized protein</fullName>
    </submittedName>
</protein>
<dbReference type="EMBL" id="JARJCN010000037">
    <property type="protein sequence ID" value="KAJ7084525.1"/>
    <property type="molecule type" value="Genomic_DNA"/>
</dbReference>
<dbReference type="AlphaFoldDB" id="A0AAD6U6Q0"/>
<name>A0AAD6U6Q0_9AGAR</name>
<feature type="non-terminal residue" evidence="2">
    <location>
        <position position="204"/>
    </location>
</feature>
<sequence>EHLRAEHAIPTAIDAEDLPAAFGAYGAKVGDSGGSKKARSVHELLGLGFQLIEWDGFQARPIVDAHGRIVAVLAGQPRGADYAAAALSAFDVLEEERKAANFRAAMATHRRGGYVALHVGLSYGKGQRVPSWLDNGAYNPLLERLLANPSINRLATFASAAFGIWAPTLYDYYRKYDQALRKRFPLLPRTFPKSVFSSATFNFG</sequence>
<gene>
    <name evidence="1" type="ORF">B0H15DRAFT_744214</name>
    <name evidence="3" type="ORF">B0H15DRAFT_751412</name>
    <name evidence="2" type="ORF">B0H15DRAFT_753010</name>
</gene>
<dbReference type="EMBL" id="JARJCN010000028">
    <property type="protein sequence ID" value="KAJ7087553.1"/>
    <property type="molecule type" value="Genomic_DNA"/>
</dbReference>
<evidence type="ECO:0000313" key="2">
    <source>
        <dbReference type="EMBL" id="KAJ7087553.1"/>
    </source>
</evidence>
<keyword evidence="4" id="KW-1185">Reference proteome</keyword>
<evidence type="ECO:0000313" key="3">
    <source>
        <dbReference type="EMBL" id="KAJ7100787.1"/>
    </source>
</evidence>
<evidence type="ECO:0000313" key="1">
    <source>
        <dbReference type="EMBL" id="KAJ7084525.1"/>
    </source>
</evidence>
<organism evidence="2 4">
    <name type="scientific">Mycena belliarum</name>
    <dbReference type="NCBI Taxonomy" id="1033014"/>
    <lineage>
        <taxon>Eukaryota</taxon>
        <taxon>Fungi</taxon>
        <taxon>Dikarya</taxon>
        <taxon>Basidiomycota</taxon>
        <taxon>Agaricomycotina</taxon>
        <taxon>Agaricomycetes</taxon>
        <taxon>Agaricomycetidae</taxon>
        <taxon>Agaricales</taxon>
        <taxon>Marasmiineae</taxon>
        <taxon>Mycenaceae</taxon>
        <taxon>Mycena</taxon>
    </lineage>
</organism>
<comment type="caution">
    <text evidence="2">The sequence shown here is derived from an EMBL/GenBank/DDBJ whole genome shotgun (WGS) entry which is preliminary data.</text>
</comment>
<accession>A0AAD6U6Q0</accession>
<dbReference type="Proteomes" id="UP001222325">
    <property type="component" value="Unassembled WGS sequence"/>
</dbReference>
<evidence type="ECO:0000313" key="4">
    <source>
        <dbReference type="Proteomes" id="UP001222325"/>
    </source>
</evidence>